<evidence type="ECO:0000256" key="1">
    <source>
        <dbReference type="ARBA" id="ARBA00001974"/>
    </source>
</evidence>
<dbReference type="InterPro" id="IPR009075">
    <property type="entry name" value="AcylCo_DH/oxidase_C"/>
</dbReference>
<dbReference type="RefSeq" id="WP_175473940.1">
    <property type="nucleotide sequence ID" value="NZ_CP051181.1"/>
</dbReference>
<dbReference type="EC" id="1.3.99.-" evidence="8"/>
<comment type="cofactor">
    <cofactor evidence="1">
        <name>FAD</name>
        <dbReference type="ChEBI" id="CHEBI:57692"/>
    </cofactor>
</comment>
<evidence type="ECO:0000256" key="2">
    <source>
        <dbReference type="ARBA" id="ARBA00009347"/>
    </source>
</evidence>
<dbReference type="GO" id="GO:0003995">
    <property type="term" value="F:acyl-CoA dehydrogenase activity"/>
    <property type="evidence" value="ECO:0007669"/>
    <property type="project" value="TreeGrafter"/>
</dbReference>
<dbReference type="InterPro" id="IPR009100">
    <property type="entry name" value="AcylCoA_DH/oxidase_NM_dom_sf"/>
</dbReference>
<dbReference type="Gene3D" id="1.20.140.10">
    <property type="entry name" value="Butyryl-CoA Dehydrogenase, subunit A, domain 3"/>
    <property type="match status" value="1"/>
</dbReference>
<evidence type="ECO:0000256" key="4">
    <source>
        <dbReference type="ARBA" id="ARBA00022827"/>
    </source>
</evidence>
<dbReference type="Gene3D" id="1.10.540.10">
    <property type="entry name" value="Acyl-CoA dehydrogenase/oxidase, N-terminal domain"/>
    <property type="match status" value="1"/>
</dbReference>
<dbReference type="SUPFAM" id="SSF47203">
    <property type="entry name" value="Acyl-CoA dehydrogenase C-terminal domain-like"/>
    <property type="match status" value="1"/>
</dbReference>
<feature type="domain" description="Acyl-CoA dehydrogenase/oxidase N-terminal" evidence="7">
    <location>
        <begin position="7"/>
        <end position="118"/>
    </location>
</feature>
<dbReference type="Proteomes" id="UP000051587">
    <property type="component" value="Unassembled WGS sequence"/>
</dbReference>
<dbReference type="InterPro" id="IPR046373">
    <property type="entry name" value="Acyl-CoA_Oxase/DH_mid-dom_sf"/>
</dbReference>
<evidence type="ECO:0000259" key="6">
    <source>
        <dbReference type="Pfam" id="PF00441"/>
    </source>
</evidence>
<keyword evidence="4" id="KW-0274">FAD</keyword>
<reference evidence="8 9" key="1">
    <citation type="submission" date="2015-09" db="EMBL/GenBank/DDBJ databases">
        <authorList>
            <consortium name="Swine Surveillance"/>
        </authorList>
    </citation>
    <scope>NUCLEOTIDE SEQUENCE [LARGE SCALE GENOMIC DNA]</scope>
    <source>
        <strain evidence="8 9">CECT 4357</strain>
    </source>
</reference>
<name>A0A0P1FB41_THAGE</name>
<proteinExistence type="inferred from homology"/>
<dbReference type="Pfam" id="PF00441">
    <property type="entry name" value="Acyl-CoA_dh_1"/>
    <property type="match status" value="1"/>
</dbReference>
<evidence type="ECO:0000256" key="5">
    <source>
        <dbReference type="ARBA" id="ARBA00023002"/>
    </source>
</evidence>
<dbReference type="CDD" id="cd00567">
    <property type="entry name" value="ACAD"/>
    <property type="match status" value="1"/>
</dbReference>
<comment type="similarity">
    <text evidence="2">Belongs to the acyl-CoA dehydrogenase family.</text>
</comment>
<sequence length="377" mass="39495">MTSLLETEDETLLRDSARGFLNDASPVSALRANRDQGRPFDPGLWREMAQMGWTGVLVPEEQGGADMGHRAAGILAGEMGQVLAASPFISSAVMAATTLRGAATGRAKDALAQITSGESIYAIAVDEGPKHAPAKTALKAEKSGNGYRLSGAKTFVADGGSANRVLVLARTGGEPGNASGLTLFDIDVERAGLSRKTISTIDSRDHARLNFEGLEATGEDIVGELDNGFVTLRHGLEAGQAALAAELSGLTAGAYAMTIGYLKERKQFDRTIGSFQALQHRAAHLFSEIEITASAVINAGRILDEAPDQATLAVSVAKARATATAKLAVSEGVQMHGGIGMTDEYDIGFFMKRARVGAEWLGDYGYHAAQVAAARGF</sequence>
<dbReference type="EMBL" id="CYSA01000016">
    <property type="protein sequence ID" value="CUH65413.1"/>
    <property type="molecule type" value="Genomic_DNA"/>
</dbReference>
<feature type="domain" description="Acyl-CoA dehydrogenase/oxidase C-terminal" evidence="6">
    <location>
        <begin position="227"/>
        <end position="373"/>
    </location>
</feature>
<evidence type="ECO:0000313" key="9">
    <source>
        <dbReference type="Proteomes" id="UP000051587"/>
    </source>
</evidence>
<evidence type="ECO:0000313" key="8">
    <source>
        <dbReference type="EMBL" id="CUH65413.1"/>
    </source>
</evidence>
<dbReference type="STRING" id="53501.SAMN04488043_110137"/>
<dbReference type="InterPro" id="IPR013786">
    <property type="entry name" value="AcylCoA_DH/ox_N"/>
</dbReference>
<dbReference type="GO" id="GO:0050660">
    <property type="term" value="F:flavin adenine dinucleotide binding"/>
    <property type="evidence" value="ECO:0007669"/>
    <property type="project" value="InterPro"/>
</dbReference>
<keyword evidence="5 8" id="KW-0560">Oxidoreductase</keyword>
<gene>
    <name evidence="8" type="primary">acdA_3</name>
    <name evidence="8" type="ORF">TG4357_01849</name>
</gene>
<dbReference type="Gene3D" id="2.40.110.10">
    <property type="entry name" value="Butyryl-CoA Dehydrogenase, subunit A, domain 2"/>
    <property type="match status" value="1"/>
</dbReference>
<dbReference type="InterPro" id="IPR037069">
    <property type="entry name" value="AcylCoA_DH/ox_N_sf"/>
</dbReference>
<evidence type="ECO:0000256" key="3">
    <source>
        <dbReference type="ARBA" id="ARBA00022630"/>
    </source>
</evidence>
<dbReference type="Pfam" id="PF02771">
    <property type="entry name" value="Acyl-CoA_dh_N"/>
    <property type="match status" value="1"/>
</dbReference>
<dbReference type="AlphaFoldDB" id="A0A0P1FB41"/>
<organism evidence="8 9">
    <name type="scientific">Thalassovita gelatinovora</name>
    <name type="common">Thalassobius gelatinovorus</name>
    <dbReference type="NCBI Taxonomy" id="53501"/>
    <lineage>
        <taxon>Bacteria</taxon>
        <taxon>Pseudomonadati</taxon>
        <taxon>Pseudomonadota</taxon>
        <taxon>Alphaproteobacteria</taxon>
        <taxon>Rhodobacterales</taxon>
        <taxon>Roseobacteraceae</taxon>
        <taxon>Thalassovita</taxon>
    </lineage>
</organism>
<dbReference type="SUPFAM" id="SSF56645">
    <property type="entry name" value="Acyl-CoA dehydrogenase NM domain-like"/>
    <property type="match status" value="1"/>
</dbReference>
<keyword evidence="3" id="KW-0285">Flavoprotein</keyword>
<dbReference type="InterPro" id="IPR036250">
    <property type="entry name" value="AcylCo_DH-like_C"/>
</dbReference>
<keyword evidence="9" id="KW-1185">Reference proteome</keyword>
<evidence type="ECO:0000259" key="7">
    <source>
        <dbReference type="Pfam" id="PF02771"/>
    </source>
</evidence>
<protein>
    <submittedName>
        <fullName evidence="8">Acyl-CoA dehydrogenase</fullName>
        <ecNumber evidence="8">1.3.99.-</ecNumber>
    </submittedName>
</protein>
<dbReference type="PANTHER" id="PTHR43884:SF20">
    <property type="entry name" value="ACYL-COA DEHYDROGENASE FADE28"/>
    <property type="match status" value="1"/>
</dbReference>
<accession>A0A0P1FB41</accession>
<dbReference type="PANTHER" id="PTHR43884">
    <property type="entry name" value="ACYL-COA DEHYDROGENASE"/>
    <property type="match status" value="1"/>
</dbReference>